<evidence type="ECO:0000259" key="1">
    <source>
        <dbReference type="PROSITE" id="PS50011"/>
    </source>
</evidence>
<dbReference type="SUPFAM" id="SSF56112">
    <property type="entry name" value="Protein kinase-like (PK-like)"/>
    <property type="match status" value="2"/>
</dbReference>
<dbReference type="AlphaFoldDB" id="A1KBI1"/>
<reference evidence="2 3" key="1">
    <citation type="journal article" date="2006" name="Nat. Biotechnol.">
        <title>Complete genome of the mutualistic, N2-fixing grass endophyte Azoarcus sp. strain BH72.</title>
        <authorList>
            <person name="Krause A."/>
            <person name="Ramakumar A."/>
            <person name="Bartels D."/>
            <person name="Battistoni F."/>
            <person name="Bekel T."/>
            <person name="Boch J."/>
            <person name="Boehm M."/>
            <person name="Friedrich F."/>
            <person name="Hurek T."/>
            <person name="Krause L."/>
            <person name="Linke B."/>
            <person name="McHardy A.C."/>
            <person name="Sarkar A."/>
            <person name="Schneiker S."/>
            <person name="Syed A.A."/>
            <person name="Thauer R."/>
            <person name="Vorhoelter F.-J."/>
            <person name="Weidner S."/>
            <person name="Puehler A."/>
            <person name="Reinhold-Hurek B."/>
            <person name="Kaiser O."/>
            <person name="Goesmann A."/>
        </authorList>
    </citation>
    <scope>NUCLEOTIDE SEQUENCE [LARGE SCALE GENOMIC DNA]</scope>
    <source>
        <strain evidence="2 3">BH72</strain>
    </source>
</reference>
<name>A1KBI1_AZOSB</name>
<gene>
    <name evidence="2" type="ordered locus">azo3571</name>
</gene>
<protein>
    <recommendedName>
        <fullName evidence="1">Protein kinase domain-containing protein</fullName>
    </recommendedName>
</protein>
<dbReference type="KEGG" id="azo:azo3571"/>
<dbReference type="STRING" id="62928.azo3571"/>
<dbReference type="InterPro" id="IPR000719">
    <property type="entry name" value="Prot_kinase_dom"/>
</dbReference>
<dbReference type="InterPro" id="IPR011009">
    <property type="entry name" value="Kinase-like_dom_sf"/>
</dbReference>
<evidence type="ECO:0000313" key="2">
    <source>
        <dbReference type="EMBL" id="CAL96187.1"/>
    </source>
</evidence>
<dbReference type="Proteomes" id="UP000002588">
    <property type="component" value="Chromosome"/>
</dbReference>
<dbReference type="GO" id="GO:0005524">
    <property type="term" value="F:ATP binding"/>
    <property type="evidence" value="ECO:0007669"/>
    <property type="project" value="InterPro"/>
</dbReference>
<keyword evidence="3" id="KW-1185">Reference proteome</keyword>
<proteinExistence type="predicted"/>
<feature type="domain" description="Protein kinase" evidence="1">
    <location>
        <begin position="296"/>
        <end position="485"/>
    </location>
</feature>
<accession>A1KBI1</accession>
<dbReference type="RefSeq" id="WP_011767293.1">
    <property type="nucleotide sequence ID" value="NC_008702.1"/>
</dbReference>
<dbReference type="HOGENOM" id="CLU_044338_0_0_4"/>
<dbReference type="Pfam" id="PF06293">
    <property type="entry name" value="Kdo"/>
    <property type="match status" value="2"/>
</dbReference>
<dbReference type="Gene3D" id="1.10.510.10">
    <property type="entry name" value="Transferase(Phosphotransferase) domain 1"/>
    <property type="match status" value="2"/>
</dbReference>
<organism evidence="2 3">
    <name type="scientific">Azoarcus sp. (strain BH72)</name>
    <dbReference type="NCBI Taxonomy" id="418699"/>
    <lineage>
        <taxon>Bacteria</taxon>
        <taxon>Pseudomonadati</taxon>
        <taxon>Pseudomonadota</taxon>
        <taxon>Betaproteobacteria</taxon>
        <taxon>Rhodocyclales</taxon>
        <taxon>Zoogloeaceae</taxon>
        <taxon>Azoarcus</taxon>
    </lineage>
</organism>
<sequence length="485" mass="53364">MNPSTIAATAHDAPLLDAAALAHAGRTPATPFRIRLADGSELRVLRLLRVLPGRRVVGEALTAAGEHRLAKLFIDHRAARNWQRERDGIAALAAAGIPTPALAAATALEHGGQVLLTEFLSGADTVLDHWRPLAARPPGDAEAVALLRPLFALLGRLHAAGLSHDDLHFGNFLCHADRLLLIDGDAVSAHGHGPLAEPRAARDLAMLLAQLPRTWDDHVAPLLAAYAETQPQPPGPSALAEALERERAWRLRDYLSKCGRDCTLFKVAKRFDRFSAVLRSEAAALAPLLAAPDRHIDTGIALKRGNTCTVAKVEIDGRPLVVKRYNRKSLRHALSRLWRPSRGWHSWREGHRLRLFGIPTPAPLALVEERWGPLRGRAWLVNEFCAGTDLLALLDPASEPPPPIAASLRTVFDTLHRERISHGDLKATNLLWDGASLQVIDLDAMQQHRSAASHARAWQRDRRRLLRNWPADSALYRWLDAELPH</sequence>
<evidence type="ECO:0000313" key="3">
    <source>
        <dbReference type="Proteomes" id="UP000002588"/>
    </source>
</evidence>
<dbReference type="EMBL" id="AM406670">
    <property type="protein sequence ID" value="CAL96187.1"/>
    <property type="molecule type" value="Genomic_DNA"/>
</dbReference>
<dbReference type="eggNOG" id="COG0515">
    <property type="taxonomic scope" value="Bacteria"/>
</dbReference>
<dbReference type="GO" id="GO:0004672">
    <property type="term" value="F:protein kinase activity"/>
    <property type="evidence" value="ECO:0007669"/>
    <property type="project" value="InterPro"/>
</dbReference>
<dbReference type="PROSITE" id="PS50011">
    <property type="entry name" value="PROTEIN_KINASE_DOM"/>
    <property type="match status" value="1"/>
</dbReference>